<name>A0A9D4G3Y6_DREPO</name>
<dbReference type="AlphaFoldDB" id="A0A9D4G3Y6"/>
<accession>A0A9D4G3Y6</accession>
<keyword evidence="2" id="KW-1185">Reference proteome</keyword>
<evidence type="ECO:0000313" key="1">
    <source>
        <dbReference type="EMBL" id="KAH3807122.1"/>
    </source>
</evidence>
<reference evidence="1" key="1">
    <citation type="journal article" date="2019" name="bioRxiv">
        <title>The Genome of the Zebra Mussel, Dreissena polymorpha: A Resource for Invasive Species Research.</title>
        <authorList>
            <person name="McCartney M.A."/>
            <person name="Auch B."/>
            <person name="Kono T."/>
            <person name="Mallez S."/>
            <person name="Zhang Y."/>
            <person name="Obille A."/>
            <person name="Becker A."/>
            <person name="Abrahante J.E."/>
            <person name="Garbe J."/>
            <person name="Badalamenti J.P."/>
            <person name="Herman A."/>
            <person name="Mangelson H."/>
            <person name="Liachko I."/>
            <person name="Sullivan S."/>
            <person name="Sone E.D."/>
            <person name="Koren S."/>
            <person name="Silverstein K.A.T."/>
            <person name="Beckman K.B."/>
            <person name="Gohl D.M."/>
        </authorList>
    </citation>
    <scope>NUCLEOTIDE SEQUENCE</scope>
    <source>
        <strain evidence="1">Duluth1</strain>
        <tissue evidence="1">Whole animal</tissue>
    </source>
</reference>
<dbReference type="EMBL" id="JAIWYP010000006">
    <property type="protein sequence ID" value="KAH3807122.1"/>
    <property type="molecule type" value="Genomic_DNA"/>
</dbReference>
<reference evidence="1" key="2">
    <citation type="submission" date="2020-11" db="EMBL/GenBank/DDBJ databases">
        <authorList>
            <person name="McCartney M.A."/>
            <person name="Auch B."/>
            <person name="Kono T."/>
            <person name="Mallez S."/>
            <person name="Becker A."/>
            <person name="Gohl D.M."/>
            <person name="Silverstein K.A.T."/>
            <person name="Koren S."/>
            <person name="Bechman K.B."/>
            <person name="Herman A."/>
            <person name="Abrahante J.E."/>
            <person name="Garbe J."/>
        </authorList>
    </citation>
    <scope>NUCLEOTIDE SEQUENCE</scope>
    <source>
        <strain evidence="1">Duluth1</strain>
        <tissue evidence="1">Whole animal</tissue>
    </source>
</reference>
<gene>
    <name evidence="1" type="ORF">DPMN_135455</name>
</gene>
<protein>
    <submittedName>
        <fullName evidence="1">Uncharacterized protein</fullName>
    </submittedName>
</protein>
<proteinExistence type="predicted"/>
<comment type="caution">
    <text evidence="1">The sequence shown here is derived from an EMBL/GenBank/DDBJ whole genome shotgun (WGS) entry which is preliminary data.</text>
</comment>
<dbReference type="Proteomes" id="UP000828390">
    <property type="component" value="Unassembled WGS sequence"/>
</dbReference>
<organism evidence="1 2">
    <name type="scientific">Dreissena polymorpha</name>
    <name type="common">Zebra mussel</name>
    <name type="synonym">Mytilus polymorpha</name>
    <dbReference type="NCBI Taxonomy" id="45954"/>
    <lineage>
        <taxon>Eukaryota</taxon>
        <taxon>Metazoa</taxon>
        <taxon>Spiralia</taxon>
        <taxon>Lophotrochozoa</taxon>
        <taxon>Mollusca</taxon>
        <taxon>Bivalvia</taxon>
        <taxon>Autobranchia</taxon>
        <taxon>Heteroconchia</taxon>
        <taxon>Euheterodonta</taxon>
        <taxon>Imparidentia</taxon>
        <taxon>Neoheterodontei</taxon>
        <taxon>Myida</taxon>
        <taxon>Dreissenoidea</taxon>
        <taxon>Dreissenidae</taxon>
        <taxon>Dreissena</taxon>
    </lineage>
</organism>
<sequence>MHHVGLCNFRIGAIVCTMVVHMNPIVGNPNRSLSCRRESCFASSGKTGILKMTGRWSERTDCYPMLY</sequence>
<evidence type="ECO:0000313" key="2">
    <source>
        <dbReference type="Proteomes" id="UP000828390"/>
    </source>
</evidence>